<reference evidence="1" key="1">
    <citation type="submission" date="2018-09" db="EMBL/GenBank/DDBJ databases">
        <title>A genomic encyclopedia of anaerobic methanotrophic archaea.</title>
        <authorList>
            <person name="Skennerton C.T."/>
            <person name="Chadwick G.L."/>
            <person name="Laso-Perez R."/>
            <person name="Leu A.O."/>
            <person name="Speth D.R."/>
            <person name="Yu H."/>
            <person name="Morgan-Lang C."/>
            <person name="Hatzenpichler R."/>
            <person name="Goudeau D."/>
            <person name="Malmstrom R."/>
            <person name="Woyke T."/>
            <person name="Hallam S."/>
            <person name="Tyson G.W."/>
            <person name="Wegener G."/>
            <person name="Boetius A."/>
            <person name="Orphan V.J."/>
        </authorList>
    </citation>
    <scope>NUCLEOTIDE SEQUENCE</scope>
    <source>
        <strain evidence="1">CONS3730D10UFb2</strain>
    </source>
</reference>
<name>A0AC61S9G3_9EURY</name>
<evidence type="ECO:0000313" key="2">
    <source>
        <dbReference type="Proteomes" id="UP000315423"/>
    </source>
</evidence>
<proteinExistence type="predicted"/>
<protein>
    <submittedName>
        <fullName evidence="1">Uncharacterized protein</fullName>
    </submittedName>
</protein>
<dbReference type="EMBL" id="QYBA01000215">
    <property type="protein sequence ID" value="TKY91330.1"/>
    <property type="molecule type" value="Genomic_DNA"/>
</dbReference>
<sequence length="243" mass="26554">MQKTEWKSVEEIEFILRDFQKISIISCGACANLCNTGGNAGIKSLKGLLEKWGKEEVLAKVVIACCAEEIMRQAFEKNRKAISGSDALVMLSCASGVKSAFLNKSDVPIITILDSMGNEMISQQENPVATGICHSCGHCVIAYTGGICPLSECPAESKYGPCNKAPENGLQCAIVPEQSCMWKEIEETADLATLKELSHIHKSEDEKRLSSPIIKASPLFMKKLVGWMANNSMGFDRFIRSLK</sequence>
<organism evidence="1 2">
    <name type="scientific">Candidatus Methanomarinus sp</name>
    <dbReference type="NCBI Taxonomy" id="3386244"/>
    <lineage>
        <taxon>Archaea</taxon>
        <taxon>Methanobacteriati</taxon>
        <taxon>Methanobacteriota</taxon>
        <taxon>Stenosarchaea group</taxon>
        <taxon>Methanomicrobia</taxon>
        <taxon>Methanosarcinales</taxon>
        <taxon>ANME-2 cluster</taxon>
        <taxon>Candidatus Methanocomedenaceae</taxon>
        <taxon>Candidatus Methanomarinus</taxon>
    </lineage>
</organism>
<evidence type="ECO:0000313" key="1">
    <source>
        <dbReference type="EMBL" id="TKY91330.1"/>
    </source>
</evidence>
<gene>
    <name evidence="1" type="ORF">C5S46_06345</name>
</gene>
<accession>A0AC61S9G3</accession>
<comment type="caution">
    <text evidence="1">The sequence shown here is derived from an EMBL/GenBank/DDBJ whole genome shotgun (WGS) entry which is preliminary data.</text>
</comment>
<dbReference type="Proteomes" id="UP000315423">
    <property type="component" value="Unassembled WGS sequence"/>
</dbReference>